<evidence type="ECO:0000313" key="2">
    <source>
        <dbReference type="EMBL" id="MCF2532245.1"/>
    </source>
</evidence>
<keyword evidence="3" id="KW-1185">Reference proteome</keyword>
<sequence length="277" mass="27828">MASHDLEYSPVAGSGLAYGLGEAADEVRPGPVPLEGIVRGGRRLRARRRVAVVSAVSAVSVLAAGAVGAAAVFGAAGGDADRVGPGRSEVPSAVGSGRSEVPGGVLGSTTLAQGVFDGVAWELVRTLAVVPAAEVAAQWPAAPLGAEATVVRLTVRYDDGSGSLVGETSSIDPGRPAWKRLYLGTFGATPFEARAGQSAVRGWLVQGRIPGEVAKVVVTAADGTVTVLSGADLIAAPAPEDGSFAVYFAVALPRSEGEARPRVEMYDAAGVPVCCGK</sequence>
<evidence type="ECO:0000256" key="1">
    <source>
        <dbReference type="SAM" id="Phobius"/>
    </source>
</evidence>
<accession>A0AA41U3W3</accession>
<keyword evidence="1" id="KW-0812">Transmembrane</keyword>
<feature type="transmembrane region" description="Helical" evidence="1">
    <location>
        <begin position="50"/>
        <end position="73"/>
    </location>
</feature>
<gene>
    <name evidence="2" type="ORF">LZ495_34205</name>
</gene>
<keyword evidence="1" id="KW-0472">Membrane</keyword>
<dbReference type="EMBL" id="JAKFHA010000031">
    <property type="protein sequence ID" value="MCF2532245.1"/>
    <property type="molecule type" value="Genomic_DNA"/>
</dbReference>
<dbReference type="AlphaFoldDB" id="A0AA41U3W3"/>
<evidence type="ECO:0000313" key="3">
    <source>
        <dbReference type="Proteomes" id="UP001165378"/>
    </source>
</evidence>
<proteinExistence type="predicted"/>
<reference evidence="2" key="1">
    <citation type="submission" date="2022-01" db="EMBL/GenBank/DDBJ databases">
        <title>Genome-Based Taxonomic Classification of the Phylum Actinobacteria.</title>
        <authorList>
            <person name="Gao Y."/>
        </authorList>
    </citation>
    <scope>NUCLEOTIDE SEQUENCE</scope>
    <source>
        <strain evidence="2">KLBMP 8922</strain>
    </source>
</reference>
<keyword evidence="1" id="KW-1133">Transmembrane helix</keyword>
<name>A0AA41U3W3_9ACTN</name>
<protein>
    <submittedName>
        <fullName evidence="2">Uncharacterized protein</fullName>
    </submittedName>
</protein>
<dbReference type="RefSeq" id="WP_235057021.1">
    <property type="nucleotide sequence ID" value="NZ_JAKFHA010000031.1"/>
</dbReference>
<organism evidence="2 3">
    <name type="scientific">Yinghuangia soli</name>
    <dbReference type="NCBI Taxonomy" id="2908204"/>
    <lineage>
        <taxon>Bacteria</taxon>
        <taxon>Bacillati</taxon>
        <taxon>Actinomycetota</taxon>
        <taxon>Actinomycetes</taxon>
        <taxon>Kitasatosporales</taxon>
        <taxon>Streptomycetaceae</taxon>
        <taxon>Yinghuangia</taxon>
    </lineage>
</organism>
<comment type="caution">
    <text evidence="2">The sequence shown here is derived from an EMBL/GenBank/DDBJ whole genome shotgun (WGS) entry which is preliminary data.</text>
</comment>
<dbReference type="Proteomes" id="UP001165378">
    <property type="component" value="Unassembled WGS sequence"/>
</dbReference>